<dbReference type="PROSITE" id="PS51847">
    <property type="entry name" value="SMP"/>
    <property type="match status" value="1"/>
</dbReference>
<dbReference type="GO" id="GO:0045040">
    <property type="term" value="P:protein insertion into mitochondrial outer membrane"/>
    <property type="evidence" value="ECO:0007669"/>
    <property type="project" value="UniProtKB-UniRule"/>
</dbReference>
<dbReference type="GeneID" id="25264798"/>
<evidence type="ECO:0000256" key="3">
    <source>
        <dbReference type="ARBA" id="ARBA00022824"/>
    </source>
</evidence>
<evidence type="ECO:0000256" key="9">
    <source>
        <dbReference type="SAM" id="MobiDB-lite"/>
    </source>
</evidence>
<comment type="subcellular location">
    <subcellularLocation>
        <location evidence="8">Endoplasmic reticulum membrane</location>
        <topology evidence="8">Single-pass type I membrane protein</topology>
    </subcellularLocation>
    <text evidence="8">The ERMES/MDM complex localizes to a few discrete foci (around 10 per single cell), that represent mitochondria-endoplasmic reticulum junctions. These foci are often found next to mtDNA nucleoids.</text>
</comment>
<feature type="domain" description="SMP-LTD" evidence="11">
    <location>
        <begin position="119"/>
        <end position="351"/>
    </location>
</feature>
<keyword evidence="3 8" id="KW-0256">Endoplasmic reticulum</keyword>
<dbReference type="GO" id="GO:1990456">
    <property type="term" value="P:mitochondrion-endoplasmic reticulum membrane tethering"/>
    <property type="evidence" value="ECO:0007669"/>
    <property type="project" value="TreeGrafter"/>
</dbReference>
<gene>
    <name evidence="8" type="primary">MMM1</name>
    <name evidence="12" type="ORF">K437DRAFT_257820</name>
</gene>
<dbReference type="GO" id="GO:0008289">
    <property type="term" value="F:lipid binding"/>
    <property type="evidence" value="ECO:0007669"/>
    <property type="project" value="UniProtKB-KW"/>
</dbReference>
<dbReference type="STRING" id="1037660.A0A066VVN8"/>
<sequence>MEALKQVSRRAHAAAETLAHTAPQARAPTLSLGSRLTFTQGLLVGQLSIIVIAVIFIRYFIFEDVDTALEKERLARVRRSQQARDRTARRRTKSASISRSSANLASILQNVGYDITSHPSESTDWLNVLLAQAVAGYREDVLSGGAILPSFKDQRTAEKERTARELMQDILNRQTGKAASFLDPIRVMEVDFGDQYPLFSNARIRPADDAGRMRVEVDIDYMDSITIAIDTKLVINMPRPRFAVLPISLSLTISRFSGTLAIELFSTEAGIVLPRERGVQTPSAASQPRSRHHLHFSLHPDFTLDATASSLLGSRAKLQDVPKIEQLLVGRLRAWVHDRFVWPRFWSLSLPNLVPSPGAANDEPVGTRSKVPQSEHQIHISRGVDPRAAEGQAAELDGHERLPNGKGQRHSASVARGELGLEAWRAQAAGLPSVSGSRTSLQSYSTNEVDIRKRFQSSAGGWGRAGTLDYG</sequence>
<reference evidence="12 13" key="1">
    <citation type="submission" date="2014-05" db="EMBL/GenBank/DDBJ databases">
        <title>Draft genome sequence of a rare smut relative, Tilletiaria anomala UBC 951.</title>
        <authorList>
            <consortium name="DOE Joint Genome Institute"/>
            <person name="Toome M."/>
            <person name="Kuo A."/>
            <person name="Henrissat B."/>
            <person name="Lipzen A."/>
            <person name="Tritt A."/>
            <person name="Yoshinaga Y."/>
            <person name="Zane M."/>
            <person name="Barry K."/>
            <person name="Grigoriev I.V."/>
            <person name="Spatafora J.W."/>
            <person name="Aimea M.C."/>
        </authorList>
    </citation>
    <scope>NUCLEOTIDE SEQUENCE [LARGE SCALE GENOMIC DNA]</scope>
    <source>
        <strain evidence="12 13">UBC 951</strain>
    </source>
</reference>
<dbReference type="CDD" id="cd21671">
    <property type="entry name" value="SMP_Mmm1"/>
    <property type="match status" value="1"/>
</dbReference>
<dbReference type="HAMAP" id="MF_03103">
    <property type="entry name" value="Mmm1"/>
    <property type="match status" value="1"/>
</dbReference>
<evidence type="ECO:0000256" key="2">
    <source>
        <dbReference type="ARBA" id="ARBA00022692"/>
    </source>
</evidence>
<evidence type="ECO:0000256" key="6">
    <source>
        <dbReference type="ARBA" id="ARBA00023121"/>
    </source>
</evidence>
<dbReference type="GO" id="GO:0015914">
    <property type="term" value="P:phospholipid transport"/>
    <property type="evidence" value="ECO:0007669"/>
    <property type="project" value="TreeGrafter"/>
</dbReference>
<keyword evidence="5" id="KW-0445">Lipid transport</keyword>
<accession>A0A066VVN8</accession>
<comment type="function">
    <text evidence="8">Component of the ERMES/MDM complex, which serves as a molecular tether to connect the endoplasmic reticulum (ER) and mitochondria. Components of this complex are involved in the control of mitochondrial shape and protein biogenesis, and function in nonvesicular lipid trafficking between the ER and mitochondria. The MDM12-MMM1 subcomplex functions in the major beta-barrel assembly pathway that is responsible for biogenesis of all outer membrane beta-barrel proteins, and acts in a late step after the SAM complex. The MDM10-MDM12-MMM1 subcomplex further acts in the TOM40-specific pathway after the action of the MDM12-MMM1 complex. Essential for establishing and maintaining the structure of mitochondria and maintenance of mtDNA nucleoids.</text>
</comment>
<feature type="compositionally biased region" description="Basic residues" evidence="9">
    <location>
        <begin position="78"/>
        <end position="93"/>
    </location>
</feature>
<keyword evidence="4 8" id="KW-1133">Transmembrane helix</keyword>
<dbReference type="GO" id="GO:0005789">
    <property type="term" value="C:endoplasmic reticulum membrane"/>
    <property type="evidence" value="ECO:0007669"/>
    <property type="project" value="UniProtKB-SubCell"/>
</dbReference>
<dbReference type="InterPro" id="IPR027537">
    <property type="entry name" value="Mmm1"/>
</dbReference>
<dbReference type="EMBL" id="JMSN01000068">
    <property type="protein sequence ID" value="KDN42635.1"/>
    <property type="molecule type" value="Genomic_DNA"/>
</dbReference>
<dbReference type="FunCoup" id="A0A066VVN8">
    <property type="interactions" value="71"/>
</dbReference>
<feature type="region of interest" description="Disordered" evidence="9">
    <location>
        <begin position="359"/>
        <end position="413"/>
    </location>
</feature>
<evidence type="ECO:0000256" key="10">
    <source>
        <dbReference type="SAM" id="Phobius"/>
    </source>
</evidence>
<dbReference type="OMA" id="WSFTQGL"/>
<dbReference type="AlphaFoldDB" id="A0A066VVN8"/>
<keyword evidence="2 8" id="KW-0812">Transmembrane</keyword>
<evidence type="ECO:0000313" key="12">
    <source>
        <dbReference type="EMBL" id="KDN42635.1"/>
    </source>
</evidence>
<dbReference type="InParanoid" id="A0A066VVN8"/>
<evidence type="ECO:0000256" key="4">
    <source>
        <dbReference type="ARBA" id="ARBA00022989"/>
    </source>
</evidence>
<feature type="compositionally biased region" description="Basic and acidic residues" evidence="9">
    <location>
        <begin position="376"/>
        <end position="388"/>
    </location>
</feature>
<proteinExistence type="inferred from homology"/>
<evidence type="ECO:0000256" key="1">
    <source>
        <dbReference type="ARBA" id="ARBA00022448"/>
    </source>
</evidence>
<feature type="region of interest" description="Disordered" evidence="9">
    <location>
        <begin position="78"/>
        <end position="97"/>
    </location>
</feature>
<keyword evidence="7 8" id="KW-0472">Membrane</keyword>
<keyword evidence="6" id="KW-0446">Lipid-binding</keyword>
<organism evidence="12 13">
    <name type="scientific">Tilletiaria anomala (strain ATCC 24038 / CBS 436.72 / UBC 951)</name>
    <dbReference type="NCBI Taxonomy" id="1037660"/>
    <lineage>
        <taxon>Eukaryota</taxon>
        <taxon>Fungi</taxon>
        <taxon>Dikarya</taxon>
        <taxon>Basidiomycota</taxon>
        <taxon>Ustilaginomycotina</taxon>
        <taxon>Exobasidiomycetes</taxon>
        <taxon>Georgefischeriales</taxon>
        <taxon>Tilletiariaceae</taxon>
        <taxon>Tilletiaria</taxon>
    </lineage>
</organism>
<keyword evidence="13" id="KW-1185">Reference proteome</keyword>
<dbReference type="Proteomes" id="UP000027361">
    <property type="component" value="Unassembled WGS sequence"/>
</dbReference>
<dbReference type="OrthoDB" id="5599157at2759"/>
<name>A0A066VVN8_TILAU</name>
<feature type="topological domain" description="Cytoplasmic" evidence="8">
    <location>
        <begin position="63"/>
        <end position="471"/>
    </location>
</feature>
<dbReference type="Pfam" id="PF10296">
    <property type="entry name" value="MMM1"/>
    <property type="match status" value="1"/>
</dbReference>
<dbReference type="GO" id="GO:0032865">
    <property type="term" value="C:ERMES complex"/>
    <property type="evidence" value="ECO:0007669"/>
    <property type="project" value="UniProtKB-UniRule"/>
</dbReference>
<comment type="subunit">
    <text evidence="8">Homodimer. Component of the ER-mitochondria encounter structure (ERMES) or MDM complex, composed of MMM1, MDM10, MDM12 and MDM34. A MMM1 homodimer associates with one molecule of MDM12 on each side in a pairwise head-to-tail manner, and the SMP-LTD domains of MMM1 and MDM12 generate a continuous hydrophobic tunnel for phospholipid trafficking.</text>
</comment>
<dbReference type="HOGENOM" id="CLU_032730_1_0_1"/>
<evidence type="ECO:0000313" key="13">
    <source>
        <dbReference type="Proteomes" id="UP000027361"/>
    </source>
</evidence>
<dbReference type="PANTHER" id="PTHR13466">
    <property type="entry name" value="TEX2 PROTEIN-RELATED"/>
    <property type="match status" value="1"/>
</dbReference>
<keyword evidence="1" id="KW-0813">Transport</keyword>
<evidence type="ECO:0000259" key="11">
    <source>
        <dbReference type="PROSITE" id="PS51847"/>
    </source>
</evidence>
<dbReference type="InterPro" id="IPR019411">
    <property type="entry name" value="MMM1_dom"/>
</dbReference>
<evidence type="ECO:0000256" key="8">
    <source>
        <dbReference type="HAMAP-Rule" id="MF_03103"/>
    </source>
</evidence>
<dbReference type="PANTHER" id="PTHR13466:SF0">
    <property type="entry name" value="SMP-LTD DOMAIN-CONTAINING PROTEIN"/>
    <property type="match status" value="1"/>
</dbReference>
<feature type="topological domain" description="Lumenal" evidence="8">
    <location>
        <begin position="1"/>
        <end position="41"/>
    </location>
</feature>
<protein>
    <recommendedName>
        <fullName evidence="8">Maintenance of mitochondrial morphology protein 1</fullName>
    </recommendedName>
</protein>
<comment type="similarity">
    <text evidence="8">Belongs to the MMM1 family.</text>
</comment>
<dbReference type="InterPro" id="IPR031468">
    <property type="entry name" value="SMP_LBD"/>
</dbReference>
<dbReference type="RefSeq" id="XP_013242135.1">
    <property type="nucleotide sequence ID" value="XM_013386681.1"/>
</dbReference>
<evidence type="ECO:0000256" key="5">
    <source>
        <dbReference type="ARBA" id="ARBA00023055"/>
    </source>
</evidence>
<evidence type="ECO:0000256" key="7">
    <source>
        <dbReference type="ARBA" id="ARBA00023136"/>
    </source>
</evidence>
<feature type="transmembrane region" description="Helical" evidence="10">
    <location>
        <begin position="41"/>
        <end position="61"/>
    </location>
</feature>
<comment type="caution">
    <text evidence="12">The sequence shown here is derived from an EMBL/GenBank/DDBJ whole genome shotgun (WGS) entry which is preliminary data.</text>
</comment>